<evidence type="ECO:0000256" key="1">
    <source>
        <dbReference type="ARBA" id="ARBA00022448"/>
    </source>
</evidence>
<dbReference type="GO" id="GO:0005524">
    <property type="term" value="F:ATP binding"/>
    <property type="evidence" value="ECO:0007669"/>
    <property type="project" value="UniProtKB-KW"/>
</dbReference>
<feature type="domain" description="ABC transporter" evidence="10">
    <location>
        <begin position="2"/>
        <end position="230"/>
    </location>
</feature>
<dbReference type="GO" id="GO:0015418">
    <property type="term" value="F:ABC-type quaternary ammonium compound transporting activity"/>
    <property type="evidence" value="ECO:0007669"/>
    <property type="project" value="UniProtKB-EC"/>
</dbReference>
<dbReference type="PROSITE" id="PS50893">
    <property type="entry name" value="ABC_TRANSPORTER_2"/>
    <property type="match status" value="1"/>
</dbReference>
<dbReference type="SMART" id="SM00382">
    <property type="entry name" value="AAA"/>
    <property type="match status" value="1"/>
</dbReference>
<sequence length="301" mass="32043">MIQLSGLGVTFPDGTTGLSDINLSVEPGEFVALVGPSGSGKTTLLRTIAGFIEPTEGTLLIDGDPMRGVPPEKRHLGMVFQQHAVWPHMNVYENVAYPLRRGGVFSAERVGEALEMVGLEGFAKRKPASLSGGQRQRVALARAIVADPRVLLLDEALSALDEPLRDSLRRDLVTLVRSKGLTTIHVTHDRAEALALADRVVVLSGGKILQVAPPAELLSAPISAEVASFIADATVLPSGEWVLPSDVTVVPEKTGKLDGTVQSVLFERGGYSVTVLAGELTFRAFTEEKLEVGQHVGVDFP</sequence>
<keyword evidence="4" id="KW-0547">Nucleotide-binding</keyword>
<dbReference type="PANTHER" id="PTHR42781:SF4">
    <property type="entry name" value="SPERMIDINE_PUTRESCINE IMPORT ATP-BINDING PROTEIN POTA"/>
    <property type="match status" value="1"/>
</dbReference>
<protein>
    <recommendedName>
        <fullName evidence="9">ABC-type quaternary amine transporter</fullName>
        <ecNumber evidence="9">7.6.2.9</ecNumber>
    </recommendedName>
</protein>
<evidence type="ECO:0000256" key="2">
    <source>
        <dbReference type="ARBA" id="ARBA00022475"/>
    </source>
</evidence>
<dbReference type="GO" id="GO:0016020">
    <property type="term" value="C:membrane"/>
    <property type="evidence" value="ECO:0007669"/>
    <property type="project" value="InterPro"/>
</dbReference>
<keyword evidence="2" id="KW-1003">Cell membrane</keyword>
<keyword evidence="3" id="KW-0410">Iron transport</keyword>
<evidence type="ECO:0000259" key="10">
    <source>
        <dbReference type="PROSITE" id="PS50893"/>
    </source>
</evidence>
<dbReference type="EMBL" id="CP059833">
    <property type="protein sequence ID" value="QMV84841.1"/>
    <property type="molecule type" value="Genomic_DNA"/>
</dbReference>
<dbReference type="PANTHER" id="PTHR42781">
    <property type="entry name" value="SPERMIDINE/PUTRESCINE IMPORT ATP-BINDING PROTEIN POTA"/>
    <property type="match status" value="1"/>
</dbReference>
<dbReference type="CDD" id="cd03259">
    <property type="entry name" value="ABC_Carb_Solutes_like"/>
    <property type="match status" value="1"/>
</dbReference>
<dbReference type="InterPro" id="IPR017871">
    <property type="entry name" value="ABC_transporter-like_CS"/>
</dbReference>
<accession>A0A7G5FE00</accession>
<keyword evidence="5 11" id="KW-0067">ATP-binding</keyword>
<dbReference type="GO" id="GO:0016887">
    <property type="term" value="F:ATP hydrolysis activity"/>
    <property type="evidence" value="ECO:0007669"/>
    <property type="project" value="InterPro"/>
</dbReference>
<keyword evidence="1" id="KW-0813">Transport</keyword>
<dbReference type="FunFam" id="3.40.50.300:FF:000425">
    <property type="entry name" value="Probable ABC transporter, ATP-binding subunit"/>
    <property type="match status" value="1"/>
</dbReference>
<dbReference type="InterPro" id="IPR003439">
    <property type="entry name" value="ABC_transporter-like_ATP-bd"/>
</dbReference>
<organism evidence="11 12">
    <name type="scientific">Corynebacterium hindlerae</name>
    <dbReference type="NCBI Taxonomy" id="699041"/>
    <lineage>
        <taxon>Bacteria</taxon>
        <taxon>Bacillati</taxon>
        <taxon>Actinomycetota</taxon>
        <taxon>Actinomycetes</taxon>
        <taxon>Mycobacteriales</taxon>
        <taxon>Corynebacteriaceae</taxon>
        <taxon>Corynebacterium</taxon>
    </lineage>
</organism>
<keyword evidence="8" id="KW-0472">Membrane</keyword>
<dbReference type="Proteomes" id="UP000515570">
    <property type="component" value="Chromosome"/>
</dbReference>
<evidence type="ECO:0000256" key="3">
    <source>
        <dbReference type="ARBA" id="ARBA00022496"/>
    </source>
</evidence>
<dbReference type="AlphaFoldDB" id="A0A7G5FE00"/>
<evidence type="ECO:0000256" key="9">
    <source>
        <dbReference type="ARBA" id="ARBA00066388"/>
    </source>
</evidence>
<dbReference type="PROSITE" id="PS00211">
    <property type="entry name" value="ABC_TRANSPORTER_1"/>
    <property type="match status" value="1"/>
</dbReference>
<evidence type="ECO:0000256" key="6">
    <source>
        <dbReference type="ARBA" id="ARBA00023004"/>
    </source>
</evidence>
<dbReference type="InterPro" id="IPR003593">
    <property type="entry name" value="AAA+_ATPase"/>
</dbReference>
<keyword evidence="12" id="KW-1185">Reference proteome</keyword>
<reference evidence="11 12" key="1">
    <citation type="submission" date="2020-07" db="EMBL/GenBank/DDBJ databases">
        <title>non toxigenic Corynebacterium sp. nov from a clinical source.</title>
        <authorList>
            <person name="Bernier A.-M."/>
            <person name="Bernard K."/>
        </authorList>
    </citation>
    <scope>NUCLEOTIDE SEQUENCE [LARGE SCALE GENOMIC DNA]</scope>
    <source>
        <strain evidence="12">NML 93-0612</strain>
    </source>
</reference>
<dbReference type="RefSeq" id="WP_182385648.1">
    <property type="nucleotide sequence ID" value="NZ_CP059833.1"/>
</dbReference>
<evidence type="ECO:0000256" key="5">
    <source>
        <dbReference type="ARBA" id="ARBA00022840"/>
    </source>
</evidence>
<proteinExistence type="predicted"/>
<dbReference type="InterPro" id="IPR015853">
    <property type="entry name" value="ABC_transpr_FbpC"/>
</dbReference>
<dbReference type="GO" id="GO:0015408">
    <property type="term" value="F:ABC-type ferric iron transporter activity"/>
    <property type="evidence" value="ECO:0007669"/>
    <property type="project" value="InterPro"/>
</dbReference>
<dbReference type="EC" id="7.6.2.9" evidence="9"/>
<evidence type="ECO:0000256" key="8">
    <source>
        <dbReference type="ARBA" id="ARBA00023136"/>
    </source>
</evidence>
<dbReference type="Gene3D" id="3.40.50.300">
    <property type="entry name" value="P-loop containing nucleotide triphosphate hydrolases"/>
    <property type="match status" value="1"/>
</dbReference>
<keyword evidence="7" id="KW-0406">Ion transport</keyword>
<dbReference type="Pfam" id="PF00005">
    <property type="entry name" value="ABC_tran"/>
    <property type="match status" value="1"/>
</dbReference>
<evidence type="ECO:0000313" key="12">
    <source>
        <dbReference type="Proteomes" id="UP000515570"/>
    </source>
</evidence>
<dbReference type="InterPro" id="IPR027417">
    <property type="entry name" value="P-loop_NTPase"/>
</dbReference>
<name>A0A7G5FE00_9CORY</name>
<evidence type="ECO:0000256" key="7">
    <source>
        <dbReference type="ARBA" id="ARBA00023065"/>
    </source>
</evidence>
<evidence type="ECO:0000313" key="11">
    <source>
        <dbReference type="EMBL" id="QMV84841.1"/>
    </source>
</evidence>
<dbReference type="InterPro" id="IPR050093">
    <property type="entry name" value="ABC_SmlMolc_Importer"/>
</dbReference>
<keyword evidence="6" id="KW-0408">Iron</keyword>
<gene>
    <name evidence="11" type="ORF">HW450_10940</name>
</gene>
<evidence type="ECO:0000256" key="4">
    <source>
        <dbReference type="ARBA" id="ARBA00022741"/>
    </source>
</evidence>
<dbReference type="SUPFAM" id="SSF52540">
    <property type="entry name" value="P-loop containing nucleoside triphosphate hydrolases"/>
    <property type="match status" value="1"/>
</dbReference>